<dbReference type="EMBL" id="AWUY01000293">
    <property type="protein sequence ID" value="ERJ71012.1"/>
    <property type="molecule type" value="Genomic_DNA"/>
</dbReference>
<gene>
    <name evidence="2" type="ORF">HMPREF0653_02614</name>
</gene>
<evidence type="ECO:0000313" key="3">
    <source>
        <dbReference type="Proteomes" id="UP000016660"/>
    </source>
</evidence>
<evidence type="ECO:0000313" key="2">
    <source>
        <dbReference type="EMBL" id="ERJ71012.1"/>
    </source>
</evidence>
<feature type="non-terminal residue" evidence="2">
    <location>
        <position position="1"/>
    </location>
</feature>
<dbReference type="SUPFAM" id="SSF116878">
    <property type="entry name" value="TrmE connector domain"/>
    <property type="match status" value="1"/>
</dbReference>
<dbReference type="InterPro" id="IPR027368">
    <property type="entry name" value="MnmE_dom2"/>
</dbReference>
<protein>
    <recommendedName>
        <fullName evidence="1">MnmE helical domain-containing protein</fullName>
    </recommendedName>
</protein>
<comment type="caution">
    <text evidence="2">The sequence shown here is derived from an EMBL/GenBank/DDBJ whole genome shotgun (WGS) entry which is preliminary data.</text>
</comment>
<reference evidence="2 3" key="1">
    <citation type="submission" date="2013-06" db="EMBL/GenBank/DDBJ databases">
        <authorList>
            <person name="Weinstock G."/>
            <person name="Sodergren E."/>
            <person name="Lobos E.A."/>
            <person name="Fulton L."/>
            <person name="Fulton R."/>
            <person name="Courtney L."/>
            <person name="Fronick C."/>
            <person name="O'Laughlin M."/>
            <person name="Godfrey J."/>
            <person name="Wilson R.M."/>
            <person name="Miner T."/>
            <person name="Farmer C."/>
            <person name="Delehaunty K."/>
            <person name="Cordes M."/>
            <person name="Minx P."/>
            <person name="Tomlinson C."/>
            <person name="Chen J."/>
            <person name="Wollam A."/>
            <person name="Pepin K.H."/>
            <person name="Bhonagiri V."/>
            <person name="Zhang X."/>
            <person name="Warren W."/>
            <person name="Mitreva M."/>
            <person name="Mardis E.R."/>
            <person name="Wilson R.K."/>
        </authorList>
    </citation>
    <scope>NUCLEOTIDE SEQUENCE [LARGE SCALE GENOMIC DNA]</scope>
    <source>
        <strain evidence="2 3">ATCC 29426</strain>
    </source>
</reference>
<dbReference type="Gene3D" id="1.20.120.430">
    <property type="entry name" value="tRNA modification GTPase MnmE domain 2"/>
    <property type="match status" value="1"/>
</dbReference>
<evidence type="ECO:0000259" key="1">
    <source>
        <dbReference type="Pfam" id="PF12631"/>
    </source>
</evidence>
<keyword evidence="3" id="KW-1185">Reference proteome</keyword>
<proteinExistence type="predicted"/>
<accession>A0ABP2Y724</accession>
<dbReference type="Pfam" id="PF12631">
    <property type="entry name" value="MnmE_helical"/>
    <property type="match status" value="1"/>
</dbReference>
<organism evidence="2 3">
    <name type="scientific">Prevotella disiens JCM 6334 = ATCC 29426</name>
    <dbReference type="NCBI Taxonomy" id="1235811"/>
    <lineage>
        <taxon>Bacteria</taxon>
        <taxon>Pseudomonadati</taxon>
        <taxon>Bacteroidota</taxon>
        <taxon>Bacteroidia</taxon>
        <taxon>Bacteroidales</taxon>
        <taxon>Prevotellaceae</taxon>
        <taxon>Prevotella</taxon>
    </lineage>
</organism>
<sequence>NARHYDALTRAHASLLRVQEAMAMNLSGDLISEDLKDTIAILGEITGNQITSQETLHNIFRHFCIGK</sequence>
<dbReference type="Proteomes" id="UP000016660">
    <property type="component" value="Unassembled WGS sequence"/>
</dbReference>
<dbReference type="InterPro" id="IPR025867">
    <property type="entry name" value="MnmE_helical"/>
</dbReference>
<name>A0ABP2Y724_9BACT</name>
<feature type="domain" description="MnmE helical" evidence="1">
    <location>
        <begin position="1"/>
        <end position="64"/>
    </location>
</feature>